<dbReference type="AlphaFoldDB" id="A0A9Q0R6U0"/>
<evidence type="ECO:0000256" key="1">
    <source>
        <dbReference type="SAM" id="MobiDB-lite"/>
    </source>
</evidence>
<dbReference type="EMBL" id="JAPDFW010000105">
    <property type="protein sequence ID" value="KAJ5069339.1"/>
    <property type="molecule type" value="Genomic_DNA"/>
</dbReference>
<evidence type="ECO:0000313" key="2">
    <source>
        <dbReference type="EMBL" id="KAJ5069339.1"/>
    </source>
</evidence>
<feature type="compositionally biased region" description="Acidic residues" evidence="1">
    <location>
        <begin position="1"/>
        <end position="14"/>
    </location>
</feature>
<sequence length="185" mass="21816">MIEETTDIDLDIDFSDTKPVTRSQRKNIPPPKLKPAENKKKRKIRKALKKAKESIFKRIQRCDKKIAKKNQENMKTENFTGNFNEHEMQQEYGYEKPRSIKGTFFQGFHKLNENKKLGQFERSVSTAFENTAVSIGRIRFYHLARDHDIKLLQQEMRKGLALLDKNFKLLKNSLFSDDSQKNHNN</sequence>
<protein>
    <submittedName>
        <fullName evidence="2">Uncharacterized protein</fullName>
    </submittedName>
</protein>
<reference evidence="2" key="1">
    <citation type="submission" date="2022-10" db="EMBL/GenBank/DDBJ databases">
        <title>Novel sulphate-reducing endosymbionts in the free-living metamonad Anaeramoeba.</title>
        <authorList>
            <person name="Jerlstrom-Hultqvist J."/>
            <person name="Cepicka I."/>
            <person name="Gallot-Lavallee L."/>
            <person name="Salas-Leiva D."/>
            <person name="Curtis B.A."/>
            <person name="Zahonova K."/>
            <person name="Pipaliya S."/>
            <person name="Dacks J."/>
            <person name="Roger A.J."/>
        </authorList>
    </citation>
    <scope>NUCLEOTIDE SEQUENCE</scope>
    <source>
        <strain evidence="2">BMAN</strain>
    </source>
</reference>
<evidence type="ECO:0000313" key="3">
    <source>
        <dbReference type="Proteomes" id="UP001149090"/>
    </source>
</evidence>
<gene>
    <name evidence="2" type="ORF">M0811_11682</name>
</gene>
<keyword evidence="3" id="KW-1185">Reference proteome</keyword>
<accession>A0A9Q0R6U0</accession>
<comment type="caution">
    <text evidence="2">The sequence shown here is derived from an EMBL/GenBank/DDBJ whole genome shotgun (WGS) entry which is preliminary data.</text>
</comment>
<dbReference type="Proteomes" id="UP001149090">
    <property type="component" value="Unassembled WGS sequence"/>
</dbReference>
<proteinExistence type="predicted"/>
<organism evidence="2 3">
    <name type="scientific">Anaeramoeba ignava</name>
    <name type="common">Anaerobic marine amoeba</name>
    <dbReference type="NCBI Taxonomy" id="1746090"/>
    <lineage>
        <taxon>Eukaryota</taxon>
        <taxon>Metamonada</taxon>
        <taxon>Anaeramoebidae</taxon>
        <taxon>Anaeramoeba</taxon>
    </lineage>
</organism>
<feature type="region of interest" description="Disordered" evidence="1">
    <location>
        <begin position="1"/>
        <end position="43"/>
    </location>
</feature>
<name>A0A9Q0R6U0_ANAIG</name>